<accession>A0A4R5BWH5</accession>
<organism evidence="2 3">
    <name type="scientific">Actinomadura rubrisoli</name>
    <dbReference type="NCBI Taxonomy" id="2530368"/>
    <lineage>
        <taxon>Bacteria</taxon>
        <taxon>Bacillati</taxon>
        <taxon>Actinomycetota</taxon>
        <taxon>Actinomycetes</taxon>
        <taxon>Streptosporangiales</taxon>
        <taxon>Thermomonosporaceae</taxon>
        <taxon>Actinomadura</taxon>
    </lineage>
</organism>
<dbReference type="Gene3D" id="3.10.450.50">
    <property type="match status" value="1"/>
</dbReference>
<reference evidence="2 3" key="1">
    <citation type="submission" date="2019-03" db="EMBL/GenBank/DDBJ databases">
        <title>Draft genome sequences of novel Actinobacteria.</title>
        <authorList>
            <person name="Sahin N."/>
            <person name="Ay H."/>
            <person name="Saygin H."/>
        </authorList>
    </citation>
    <scope>NUCLEOTIDE SEQUENCE [LARGE SCALE GENOMIC DNA]</scope>
    <source>
        <strain evidence="2 3">H3C3</strain>
    </source>
</reference>
<dbReference type="InterPro" id="IPR032710">
    <property type="entry name" value="NTF2-like_dom_sf"/>
</dbReference>
<sequence length="121" mass="13269">MADEDELIELERAGWRALSTGGAAAADFYGRVLDGEVVMLLPGGMRLTDRAEIVRSMSGPPWAEHRLEEPRVLRPASGTGLVTYGAVARREGSPEYSALVSSLYVLRDDGWKMALHQQTPR</sequence>
<gene>
    <name evidence="2" type="ORF">E1298_11915</name>
</gene>
<evidence type="ECO:0000259" key="1">
    <source>
        <dbReference type="Pfam" id="PF14534"/>
    </source>
</evidence>
<evidence type="ECO:0000313" key="2">
    <source>
        <dbReference type="EMBL" id="TDD91491.1"/>
    </source>
</evidence>
<dbReference type="InterPro" id="IPR027843">
    <property type="entry name" value="DUF4440"/>
</dbReference>
<feature type="domain" description="DUF4440" evidence="1">
    <location>
        <begin position="8"/>
        <end position="113"/>
    </location>
</feature>
<evidence type="ECO:0000313" key="3">
    <source>
        <dbReference type="Proteomes" id="UP000294513"/>
    </source>
</evidence>
<comment type="caution">
    <text evidence="2">The sequence shown here is derived from an EMBL/GenBank/DDBJ whole genome shotgun (WGS) entry which is preliminary data.</text>
</comment>
<dbReference type="AlphaFoldDB" id="A0A4R5BWH5"/>
<proteinExistence type="predicted"/>
<protein>
    <submittedName>
        <fullName evidence="2">Nuclear transport factor 2 family protein</fullName>
    </submittedName>
</protein>
<dbReference type="Proteomes" id="UP000294513">
    <property type="component" value="Unassembled WGS sequence"/>
</dbReference>
<keyword evidence="3" id="KW-1185">Reference proteome</keyword>
<dbReference type="EMBL" id="SMKU01000044">
    <property type="protein sequence ID" value="TDD91491.1"/>
    <property type="molecule type" value="Genomic_DNA"/>
</dbReference>
<name>A0A4R5BWH5_9ACTN</name>
<dbReference type="SUPFAM" id="SSF54427">
    <property type="entry name" value="NTF2-like"/>
    <property type="match status" value="1"/>
</dbReference>
<dbReference type="OrthoDB" id="145388at2"/>
<dbReference type="RefSeq" id="WP_131892341.1">
    <property type="nucleotide sequence ID" value="NZ_SMKU01000044.1"/>
</dbReference>
<dbReference type="Pfam" id="PF14534">
    <property type="entry name" value="DUF4440"/>
    <property type="match status" value="1"/>
</dbReference>